<evidence type="ECO:0000256" key="5">
    <source>
        <dbReference type="ARBA" id="ARBA00022932"/>
    </source>
</evidence>
<dbReference type="Gene3D" id="1.10.132.60">
    <property type="entry name" value="DNA polymerase family B, C-terminal domain"/>
    <property type="match status" value="1"/>
</dbReference>
<protein>
    <recommendedName>
        <fullName evidence="2">DNA-directed DNA polymerase</fullName>
        <ecNumber evidence="2">2.7.7.7</ecNumber>
    </recommendedName>
</protein>
<comment type="catalytic activity">
    <reaction evidence="7">
        <text>DNA(n) + a 2'-deoxyribonucleoside 5'-triphosphate = DNA(n+1) + diphosphate</text>
        <dbReference type="Rhea" id="RHEA:22508"/>
        <dbReference type="Rhea" id="RHEA-COMP:17339"/>
        <dbReference type="Rhea" id="RHEA-COMP:17340"/>
        <dbReference type="ChEBI" id="CHEBI:33019"/>
        <dbReference type="ChEBI" id="CHEBI:61560"/>
        <dbReference type="ChEBI" id="CHEBI:173112"/>
        <dbReference type="EC" id="2.7.7.7"/>
    </reaction>
</comment>
<dbReference type="InterPro" id="IPR050240">
    <property type="entry name" value="DNA_pol_type-B"/>
</dbReference>
<accession>A0A1N5WCB0</accession>
<reference evidence="9 10" key="1">
    <citation type="submission" date="2016-04" db="EMBL/GenBank/DDBJ databases">
        <authorList>
            <person name="Evans L.H."/>
            <person name="Alamgir A."/>
            <person name="Owens N."/>
            <person name="Weber N.D."/>
            <person name="Virtaneva K."/>
            <person name="Barbian K."/>
            <person name="Babar A."/>
            <person name="Rosenke K."/>
        </authorList>
    </citation>
    <scope>NUCLEOTIDE SEQUENCE [LARGE SCALE GENOMIC DNA]</scope>
    <source>
        <strain evidence="10">S5(T) (JCM 30642 \VKM B-2941)</strain>
    </source>
</reference>
<dbReference type="GO" id="GO:0000166">
    <property type="term" value="F:nucleotide binding"/>
    <property type="evidence" value="ECO:0007669"/>
    <property type="project" value="InterPro"/>
</dbReference>
<dbReference type="RefSeq" id="WP_148690125.1">
    <property type="nucleotide sequence ID" value="NZ_LT671858.1"/>
</dbReference>
<dbReference type="Proteomes" id="UP000195607">
    <property type="component" value="Chromosome I"/>
</dbReference>
<evidence type="ECO:0000256" key="4">
    <source>
        <dbReference type="ARBA" id="ARBA00022695"/>
    </source>
</evidence>
<dbReference type="NCBIfam" id="NF004416">
    <property type="entry name" value="PRK05761.1-2"/>
    <property type="match status" value="1"/>
</dbReference>
<dbReference type="PANTHER" id="PTHR10322">
    <property type="entry name" value="DNA POLYMERASE CATALYTIC SUBUNIT"/>
    <property type="match status" value="1"/>
</dbReference>
<proteinExistence type="inferred from homology"/>
<keyword evidence="3" id="KW-0808">Transferase</keyword>
<dbReference type="InterPro" id="IPR042087">
    <property type="entry name" value="DNA_pol_B_thumb"/>
</dbReference>
<keyword evidence="5" id="KW-0239">DNA-directed DNA polymerase</keyword>
<dbReference type="GO" id="GO:0006261">
    <property type="term" value="P:DNA-templated DNA replication"/>
    <property type="evidence" value="ECO:0007669"/>
    <property type="project" value="TreeGrafter"/>
</dbReference>
<dbReference type="GO" id="GO:0003887">
    <property type="term" value="F:DNA-directed DNA polymerase activity"/>
    <property type="evidence" value="ECO:0007669"/>
    <property type="project" value="UniProtKB-KW"/>
</dbReference>
<comment type="similarity">
    <text evidence="1">Belongs to the DNA polymerase type-B family.</text>
</comment>
<dbReference type="GO" id="GO:0003677">
    <property type="term" value="F:DNA binding"/>
    <property type="evidence" value="ECO:0007669"/>
    <property type="project" value="UniProtKB-KW"/>
</dbReference>
<dbReference type="PANTHER" id="PTHR10322:SF23">
    <property type="entry name" value="DNA POLYMERASE DELTA CATALYTIC SUBUNIT"/>
    <property type="match status" value="1"/>
</dbReference>
<gene>
    <name evidence="9" type="ORF">CSP5_1756</name>
</gene>
<organism evidence="9 10">
    <name type="scientific">Cuniculiplasma divulgatum</name>
    <dbReference type="NCBI Taxonomy" id="1673428"/>
    <lineage>
        <taxon>Archaea</taxon>
        <taxon>Methanobacteriati</taxon>
        <taxon>Thermoplasmatota</taxon>
        <taxon>Thermoplasmata</taxon>
        <taxon>Thermoplasmatales</taxon>
        <taxon>Cuniculiplasmataceae</taxon>
        <taxon>Cuniculiplasma</taxon>
    </lineage>
</organism>
<evidence type="ECO:0000256" key="6">
    <source>
        <dbReference type="ARBA" id="ARBA00023125"/>
    </source>
</evidence>
<dbReference type="Pfam" id="PF00136">
    <property type="entry name" value="DNA_pol_B"/>
    <property type="match status" value="1"/>
</dbReference>
<dbReference type="InterPro" id="IPR006134">
    <property type="entry name" value="DNA-dir_DNA_pol_B_multi_dom"/>
</dbReference>
<evidence type="ECO:0000256" key="7">
    <source>
        <dbReference type="ARBA" id="ARBA00049244"/>
    </source>
</evidence>
<name>A0A1N5WCB0_9ARCH</name>
<keyword evidence="4" id="KW-0548">Nucleotidyltransferase</keyword>
<evidence type="ECO:0000313" key="9">
    <source>
        <dbReference type="EMBL" id="SIM82776.1"/>
    </source>
</evidence>
<dbReference type="InterPro" id="IPR023211">
    <property type="entry name" value="DNA_pol_palm_dom_sf"/>
</dbReference>
<evidence type="ECO:0000313" key="10">
    <source>
        <dbReference type="Proteomes" id="UP000195607"/>
    </source>
</evidence>
<evidence type="ECO:0000256" key="3">
    <source>
        <dbReference type="ARBA" id="ARBA00022679"/>
    </source>
</evidence>
<sequence>MGSRTIVNLTAGKNPALWIYENGKIQYEKIHWRNWIFVTGDQFDMEFLERQMEDAGDIVYEHSVERDVYSRIEGLRIYIPQIREREFIKIIKGIGYGRKFRIYNGLLDPGLKIMAASNLTYFSIENPLDHDPEIPYMKFNVKYNGYRWKHAEINGVEFTNEMDAMKFFMDNFQRFPIIIYYDATSMATFLSRIDMIIGKRIGYRISGGRSFMSYGRVSYSTPSIHINGKISINGNSFMYEEGGIEGIFEISRITGLSPETVCRVTPGTAVSSLENYEAIRSGILIITDKDDHEDPKPLSAFMESDRGGYVFQPLPGFYRNVYEIDFSSMYPSIMHHFNMSPETIGTDKQVKLPGDNPYSTSVLKGFIPSSLDILLKRRLIYKYNKRIRRDFELRDKVLKWLLLTSFGYTGFKNARFGKIEMHEAITSVGRWALETAMRIGESEGFTPIHGIVDSLFIQGNGNIQNLLKRVRKNTSINIVMDGYYKWMVFLPARSGLGALNRYFGLKYDGSYKVRGIGIRRSDSPSLVIRAQEDILRLLEELEPGVNDHSIYTRYIELKDRYVRNIDRFPKSDFSLTLRPSKYYEDYMIKNIQKASMESLMEDGIEIMPGQSMNVIINDSVKKVVNFDDQPVDRKFYTRILLRNFEPFDFLFSKLIVKKQSDLSWWF</sequence>
<feature type="domain" description="DNA-directed DNA polymerase family B multifunctional" evidence="8">
    <location>
        <begin position="304"/>
        <end position="586"/>
    </location>
</feature>
<evidence type="ECO:0000256" key="2">
    <source>
        <dbReference type="ARBA" id="ARBA00012417"/>
    </source>
</evidence>
<evidence type="ECO:0000256" key="1">
    <source>
        <dbReference type="ARBA" id="ARBA00005755"/>
    </source>
</evidence>
<dbReference type="InterPro" id="IPR043502">
    <property type="entry name" value="DNA/RNA_pol_sf"/>
</dbReference>
<dbReference type="AlphaFoldDB" id="A0A1N5WCB0"/>
<dbReference type="InterPro" id="IPR006172">
    <property type="entry name" value="DNA-dir_DNA_pol_B"/>
</dbReference>
<dbReference type="SMART" id="SM00486">
    <property type="entry name" value="POLBc"/>
    <property type="match status" value="1"/>
</dbReference>
<dbReference type="SUPFAM" id="SSF56672">
    <property type="entry name" value="DNA/RNA polymerases"/>
    <property type="match status" value="1"/>
</dbReference>
<keyword evidence="6" id="KW-0238">DNA-binding</keyword>
<dbReference type="Gene3D" id="3.90.1600.10">
    <property type="entry name" value="Palm domain of DNA polymerase"/>
    <property type="match status" value="1"/>
</dbReference>
<dbReference type="GeneID" id="41588998"/>
<dbReference type="Gene3D" id="1.10.287.690">
    <property type="entry name" value="Helix hairpin bin"/>
    <property type="match status" value="1"/>
</dbReference>
<dbReference type="EC" id="2.7.7.7" evidence="2"/>
<dbReference type="EMBL" id="LT671858">
    <property type="protein sequence ID" value="SIM82776.1"/>
    <property type="molecule type" value="Genomic_DNA"/>
</dbReference>
<evidence type="ECO:0000259" key="8">
    <source>
        <dbReference type="Pfam" id="PF00136"/>
    </source>
</evidence>